<feature type="domain" description="Polysaccharide pyruvyl transferase" evidence="1">
    <location>
        <begin position="44"/>
        <end position="347"/>
    </location>
</feature>
<keyword evidence="3" id="KW-1185">Reference proteome</keyword>
<dbReference type="GO" id="GO:0016740">
    <property type="term" value="F:transferase activity"/>
    <property type="evidence" value="ECO:0007669"/>
    <property type="project" value="UniProtKB-KW"/>
</dbReference>
<dbReference type="Proteomes" id="UP001597560">
    <property type="component" value="Unassembled WGS sequence"/>
</dbReference>
<comment type="caution">
    <text evidence="2">The sequence shown here is derived from an EMBL/GenBank/DDBJ whole genome shotgun (WGS) entry which is preliminary data.</text>
</comment>
<dbReference type="RefSeq" id="WP_377613557.1">
    <property type="nucleotide sequence ID" value="NZ_JBHUPA010000039.1"/>
</dbReference>
<evidence type="ECO:0000259" key="1">
    <source>
        <dbReference type="Pfam" id="PF04230"/>
    </source>
</evidence>
<dbReference type="EMBL" id="JBHUPA010000039">
    <property type="protein sequence ID" value="MFD2965641.1"/>
    <property type="molecule type" value="Genomic_DNA"/>
</dbReference>
<keyword evidence="2" id="KW-0808">Transferase</keyword>
<name>A0ABW6BBW6_9SPHI</name>
<accession>A0ABW6BBW6</accession>
<evidence type="ECO:0000313" key="3">
    <source>
        <dbReference type="Proteomes" id="UP001597560"/>
    </source>
</evidence>
<dbReference type="Pfam" id="PF04230">
    <property type="entry name" value="PS_pyruv_trans"/>
    <property type="match status" value="1"/>
</dbReference>
<organism evidence="2 3">
    <name type="scientific">Olivibacter jilunii</name>
    <dbReference type="NCBI Taxonomy" id="985016"/>
    <lineage>
        <taxon>Bacteria</taxon>
        <taxon>Pseudomonadati</taxon>
        <taxon>Bacteroidota</taxon>
        <taxon>Sphingobacteriia</taxon>
        <taxon>Sphingobacteriales</taxon>
        <taxon>Sphingobacteriaceae</taxon>
        <taxon>Olivibacter</taxon>
    </lineage>
</organism>
<proteinExistence type="predicted"/>
<evidence type="ECO:0000313" key="2">
    <source>
        <dbReference type="EMBL" id="MFD2965641.1"/>
    </source>
</evidence>
<dbReference type="InterPro" id="IPR007345">
    <property type="entry name" value="Polysacch_pyruvyl_Trfase"/>
</dbReference>
<gene>
    <name evidence="2" type="ORF">ACFS6J_27825</name>
</gene>
<sequence>MLTRRAYIKNLGTLTASVLLSQNLFGRSLRKKVVLLRSSWQTVNIGDIGHTPGVLALLEKHLPDVEVRLWPMSINNGVEPMLRKRFPHVKIVQGEADLARAWQESDFLLHGSGPSLVAAKDIARWKEETGKPYGIYGITFPGFYGPPTSGQEAALTKNIELLTTAQFCYFRDSISLRFAQEHGARCPVMEFGPDGAFAVDLSNEKAARKFLEQHDLEEGNFLCAIPRQRYTPWWELPEKKAKFDERKNARNEEMREHDNAPIREAIIEVVRQTPMKVLVCPEDGTQVKLGNQIIMDKLPQDVRNKVVWKDSYWLTDEAVSTYRLSAGLFGLEMHSPIMCIGNGIPALVGRFEEQTSKGIMWKDIGLDEWYFDVDKPEDVKRILPAVMALAKNPEEAKQKALDAKVRVDTLFAASMARLANELEQR</sequence>
<reference evidence="3" key="1">
    <citation type="journal article" date="2019" name="Int. J. Syst. Evol. Microbiol.">
        <title>The Global Catalogue of Microorganisms (GCM) 10K type strain sequencing project: providing services to taxonomists for standard genome sequencing and annotation.</title>
        <authorList>
            <consortium name="The Broad Institute Genomics Platform"/>
            <consortium name="The Broad Institute Genome Sequencing Center for Infectious Disease"/>
            <person name="Wu L."/>
            <person name="Ma J."/>
        </authorList>
    </citation>
    <scope>NUCLEOTIDE SEQUENCE [LARGE SCALE GENOMIC DNA]</scope>
    <source>
        <strain evidence="3">KCTC 23098</strain>
    </source>
</reference>
<protein>
    <submittedName>
        <fullName evidence="2">Polysaccharide pyruvyl transferase family protein</fullName>
    </submittedName>
</protein>